<evidence type="ECO:0000256" key="1">
    <source>
        <dbReference type="SAM" id="MobiDB-lite"/>
    </source>
</evidence>
<comment type="caution">
    <text evidence="3">The sequence shown here is derived from an EMBL/GenBank/DDBJ whole genome shotgun (WGS) entry which is preliminary data.</text>
</comment>
<feature type="transmembrane region" description="Helical" evidence="2">
    <location>
        <begin position="16"/>
        <end position="34"/>
    </location>
</feature>
<dbReference type="PANTHER" id="PTHR21590">
    <property type="entry name" value="SEA DOMAIN-CONTAINING PROTEIN"/>
    <property type="match status" value="1"/>
</dbReference>
<evidence type="ECO:0000313" key="3">
    <source>
        <dbReference type="EMBL" id="NXV01755.1"/>
    </source>
</evidence>
<keyword evidence="2" id="KW-0472">Membrane</keyword>
<evidence type="ECO:0000313" key="4">
    <source>
        <dbReference type="Proteomes" id="UP000524451"/>
    </source>
</evidence>
<feature type="non-terminal residue" evidence="3">
    <location>
        <position position="1"/>
    </location>
</feature>
<feature type="compositionally biased region" description="Polar residues" evidence="1">
    <location>
        <begin position="426"/>
        <end position="438"/>
    </location>
</feature>
<dbReference type="PANTHER" id="PTHR21590:SF4">
    <property type="entry name" value="UPF0606 PROTEIN KIAA1549"/>
    <property type="match status" value="1"/>
</dbReference>
<sequence>VYKISPKFAFLVTSGPFVYMAIAVINVLVNSSLLRGEAPMILSLHPSFTVPDNRFQVQTVLQFVPRNVDIGFCTFSQRIERGLTMAFLEVNKHQEFYNFTVQILNITLSRPGVAFRQGPVSIVFAIRDRYGFLNGSEVSEQLRNLSVVEFSFYLGFPVLQIAEPFHYPKLNVSQLMKSSWVRTVLLGVVDQRIQEEVFRAEMERKLAHLLNEALVRGRVWRRASFAGSNIVQIVNVSRLVGVDNPVELIYFVEDQDGERLSALKCSDLMNRVDIQRAAIILGYRIEGSVAQPVEKLKESTSETENSNLWIIVGVAVPVAVVLLIVIILYWKLCRTDKLEFQPDTVSNIQQRQKLQAPSVKGFDFAKQHLGQHNKDDVLIIHEPAPLPGPIKDTTPSENGDVPSPKSKTSTKPSKTVRHRGRISPSDAESTASEQSSGRETGEESARPSTVANEGKPRRAVKKGPPQTSSGNEQHSSASIFEHVDRMSRSSDASRRVPSKIQLIAMQPMAAPPVQNSVLSDRVAETNKINKEIQTALRHKSEIEHHRNKIRLRAKRKGHYEFPVVDDVVVVDSKEQHRIYRKAQMQIDKILDPGGSVPTVFIEPRKSSRAKRSPKQRRRHQINGSPIDAEKDRLITTDSDGTYKRPPGVNNSAYISDPDLPPEPQTSSSADLGKFPGLPSHPVSQYVPPQPSIEEARQTMHSLLDDAFALVAPSSQAANSTAVAPPGVSAAQPRYMEFGMTPPAAPGLLSRQNFGPGFLQPAELLHGEQPPPEVQYSSRGMYSEEMPSVARPRPVGSTAGSQIQHLTQVGIASRIGGQPVEIPSGRAGHGQPGGPGWPQYRGEDECARRDATHMHGHQEYSSSPVFQMPRTSARQPSAPPAQLPHNSLQGQGLCYTTSSTEDLQPGHSSASLIKAIREELLRLSQKQTTVQNFHS</sequence>
<gene>
    <name evidence="3" type="ORF">CETCET_R03284</name>
</gene>
<keyword evidence="2" id="KW-0812">Transmembrane</keyword>
<feature type="compositionally biased region" description="Basic and acidic residues" evidence="1">
    <location>
        <begin position="481"/>
        <end position="493"/>
    </location>
</feature>
<feature type="compositionally biased region" description="Polar residues" evidence="1">
    <location>
        <begin position="465"/>
        <end position="478"/>
    </location>
</feature>
<dbReference type="Pfam" id="PF12877">
    <property type="entry name" value="KIAA1549"/>
    <property type="match status" value="1"/>
</dbReference>
<feature type="region of interest" description="Disordered" evidence="1">
    <location>
        <begin position="382"/>
        <end position="493"/>
    </location>
</feature>
<dbReference type="EMBL" id="VZUI01042095">
    <property type="protein sequence ID" value="NXV01755.1"/>
    <property type="molecule type" value="Genomic_DNA"/>
</dbReference>
<reference evidence="3 4" key="1">
    <citation type="submission" date="2019-09" db="EMBL/GenBank/DDBJ databases">
        <title>Bird 10,000 Genomes (B10K) Project - Family phase.</title>
        <authorList>
            <person name="Zhang G."/>
        </authorList>
    </citation>
    <scope>NUCLEOTIDE SEQUENCE [LARGE SCALE GENOMIC DNA]</scope>
    <source>
        <strain evidence="3">OUT-0056</strain>
        <tissue evidence="3">Blood</tissue>
    </source>
</reference>
<feature type="non-terminal residue" evidence="3">
    <location>
        <position position="934"/>
    </location>
</feature>
<name>A0A7L3QEF9_9SYLV</name>
<keyword evidence="4" id="KW-1185">Reference proteome</keyword>
<accession>A0A7L3QEF9</accession>
<proteinExistence type="predicted"/>
<dbReference type="InterPro" id="IPR024606">
    <property type="entry name" value="KIAA1549"/>
</dbReference>
<evidence type="ECO:0000256" key="2">
    <source>
        <dbReference type="SAM" id="Phobius"/>
    </source>
</evidence>
<feature type="compositionally biased region" description="Low complexity" evidence="1">
    <location>
        <begin position="402"/>
        <end position="413"/>
    </location>
</feature>
<keyword evidence="2" id="KW-1133">Transmembrane helix</keyword>
<dbReference type="AlphaFoldDB" id="A0A7L3QEF9"/>
<feature type="region of interest" description="Disordered" evidence="1">
    <location>
        <begin position="592"/>
        <end position="688"/>
    </location>
</feature>
<feature type="transmembrane region" description="Helical" evidence="2">
    <location>
        <begin position="308"/>
        <end position="330"/>
    </location>
</feature>
<dbReference type="Proteomes" id="UP000524451">
    <property type="component" value="Unassembled WGS sequence"/>
</dbReference>
<organism evidence="3 4">
    <name type="scientific">Cettia cetti</name>
    <dbReference type="NCBI Taxonomy" id="68486"/>
    <lineage>
        <taxon>Eukaryota</taxon>
        <taxon>Metazoa</taxon>
        <taxon>Chordata</taxon>
        <taxon>Craniata</taxon>
        <taxon>Vertebrata</taxon>
        <taxon>Euteleostomi</taxon>
        <taxon>Archelosauria</taxon>
        <taxon>Archosauria</taxon>
        <taxon>Dinosauria</taxon>
        <taxon>Saurischia</taxon>
        <taxon>Theropoda</taxon>
        <taxon>Coelurosauria</taxon>
        <taxon>Aves</taxon>
        <taxon>Neognathae</taxon>
        <taxon>Neoaves</taxon>
        <taxon>Telluraves</taxon>
        <taxon>Australaves</taxon>
        <taxon>Passeriformes</taxon>
        <taxon>Sylvioidea</taxon>
        <taxon>Sylviidae</taxon>
        <taxon>Acrocephalinae</taxon>
        <taxon>Cettia</taxon>
    </lineage>
</organism>
<protein>
    <submittedName>
        <fullName evidence="3">K1549 protein</fullName>
    </submittedName>
</protein>
<feature type="compositionally biased region" description="Basic residues" evidence="1">
    <location>
        <begin position="606"/>
        <end position="620"/>
    </location>
</feature>